<dbReference type="Pfam" id="PF00534">
    <property type="entry name" value="Glycos_transf_1"/>
    <property type="match status" value="1"/>
</dbReference>
<evidence type="ECO:0000259" key="1">
    <source>
        <dbReference type="Pfam" id="PF00534"/>
    </source>
</evidence>
<evidence type="ECO:0000313" key="3">
    <source>
        <dbReference type="Proteomes" id="UP001216558"/>
    </source>
</evidence>
<dbReference type="RefSeq" id="WP_273676377.1">
    <property type="nucleotide sequence ID" value="NZ_JAQQXQ010000002.1"/>
</dbReference>
<proteinExistence type="predicted"/>
<sequence length="419" mass="47122">MPLISVEKMLDLLPYQLEQTLIGSTVRKVLTRRRRALLEPRGLVQPEVQRIFVDVSVISKHDAGTGIQRVVRALALGLKARADTLACSLHFVAAGRETPYHTICWPSGDKLALSVQMEGRPGDIFIGLDYSLDDIRWNSSQLARFRRQGGKLWFLVHDLLPLEKPGWFSRNTVIRYRAWLGILATLADGFLCNSPQTESQLRIALMSVYGLDSGYATKVLPMGYRITSGEPIDETKPSRLTDLLHGSSAGYFLQVGTLEPRKGHSDVLDAFDILWANGWPDALVLVGQKGWQVDDLYRRISTHPRIGKQLFWFADVEDPELDQMYRGCKGAIIASFAEGFGLPLIEALGHRKPVLARDLMVFRQHEECGVKYFPDIREPAILAERIKEWAEDIAHGRIAVNLPEKGWDESVTELIQVVS</sequence>
<dbReference type="PANTHER" id="PTHR46401">
    <property type="entry name" value="GLYCOSYLTRANSFERASE WBBK-RELATED"/>
    <property type="match status" value="1"/>
</dbReference>
<dbReference type="Gene3D" id="3.40.50.2000">
    <property type="entry name" value="Glycogen Phosphorylase B"/>
    <property type="match status" value="1"/>
</dbReference>
<comment type="caution">
    <text evidence="2">The sequence shown here is derived from an EMBL/GenBank/DDBJ whole genome shotgun (WGS) entry which is preliminary data.</text>
</comment>
<dbReference type="SUPFAM" id="SSF53756">
    <property type="entry name" value="UDP-Glycosyltransferase/glycogen phosphorylase"/>
    <property type="match status" value="1"/>
</dbReference>
<reference evidence="2 3" key="1">
    <citation type="submission" date="2022-10" db="EMBL/GenBank/DDBJ databases">
        <title>Erythrobacter sp. sf7 Genome sequencing.</title>
        <authorList>
            <person name="Park S."/>
        </authorList>
    </citation>
    <scope>NUCLEOTIDE SEQUENCE [LARGE SCALE GENOMIC DNA]</scope>
    <source>
        <strain evidence="3">sf7</strain>
    </source>
</reference>
<dbReference type="CDD" id="cd03809">
    <property type="entry name" value="GT4_MtfB-like"/>
    <property type="match status" value="1"/>
</dbReference>
<evidence type="ECO:0000313" key="2">
    <source>
        <dbReference type="EMBL" id="MDC8753780.1"/>
    </source>
</evidence>
<protein>
    <submittedName>
        <fullName evidence="2">Glycosyltransferase family 1 protein</fullName>
    </submittedName>
</protein>
<dbReference type="Proteomes" id="UP001216558">
    <property type="component" value="Unassembled WGS sequence"/>
</dbReference>
<organism evidence="2 3">
    <name type="scientific">Erythrobacter fulvus</name>
    <dbReference type="NCBI Taxonomy" id="2987523"/>
    <lineage>
        <taxon>Bacteria</taxon>
        <taxon>Pseudomonadati</taxon>
        <taxon>Pseudomonadota</taxon>
        <taxon>Alphaproteobacteria</taxon>
        <taxon>Sphingomonadales</taxon>
        <taxon>Erythrobacteraceae</taxon>
        <taxon>Erythrobacter/Porphyrobacter group</taxon>
        <taxon>Erythrobacter</taxon>
    </lineage>
</organism>
<gene>
    <name evidence="2" type="ORF">OIK40_03890</name>
</gene>
<feature type="domain" description="Glycosyl transferase family 1" evidence="1">
    <location>
        <begin position="251"/>
        <end position="392"/>
    </location>
</feature>
<dbReference type="EMBL" id="JAQQXQ010000002">
    <property type="protein sequence ID" value="MDC8753780.1"/>
    <property type="molecule type" value="Genomic_DNA"/>
</dbReference>
<name>A0ABT5JN37_9SPHN</name>
<keyword evidence="3" id="KW-1185">Reference proteome</keyword>
<dbReference type="InterPro" id="IPR001296">
    <property type="entry name" value="Glyco_trans_1"/>
</dbReference>
<accession>A0ABT5JN37</accession>
<dbReference type="PANTHER" id="PTHR46401:SF9">
    <property type="entry name" value="MANNOSYLTRANSFERASE A"/>
    <property type="match status" value="1"/>
</dbReference>